<comment type="caution">
    <text evidence="1">The sequence shown here is derived from an EMBL/GenBank/DDBJ whole genome shotgun (WGS) entry which is preliminary data.</text>
</comment>
<protein>
    <submittedName>
        <fullName evidence="1">Uncharacterized protein</fullName>
    </submittedName>
</protein>
<dbReference type="HOGENOM" id="CLU_2828285_0_0_5"/>
<reference evidence="1 2" key="1">
    <citation type="journal article" date="2013" name="Genome Announc.">
        <title>Draft Genome Sequence of Rhizobium mesoamericanum STM3625, a Nitrogen-Fixing Symbiont of Mimosa pudica Isolated in French Guiana (South America).</title>
        <authorList>
            <person name="Moulin L."/>
            <person name="Mornico D."/>
            <person name="Melkonian R."/>
            <person name="Klonowska A."/>
        </authorList>
    </citation>
    <scope>NUCLEOTIDE SEQUENCE [LARGE SCALE GENOMIC DNA]</scope>
    <source>
        <strain evidence="1 2">STM3625</strain>
    </source>
</reference>
<gene>
    <name evidence="1" type="ORF">BN77_p2170006</name>
</gene>
<sequence>MTPDRVELARRAVQFSFADIIGLHVVARNIAPFDLDARYYGVFGVGGRFPQQPRKLPAHPQGSLLC</sequence>
<evidence type="ECO:0000313" key="2">
    <source>
        <dbReference type="Proteomes" id="UP000009319"/>
    </source>
</evidence>
<dbReference type="Proteomes" id="UP000009319">
    <property type="component" value="Unassembled WGS sequence"/>
</dbReference>
<evidence type="ECO:0000313" key="1">
    <source>
        <dbReference type="EMBL" id="CCM80084.1"/>
    </source>
</evidence>
<dbReference type="AlphaFoldDB" id="K0Q6L8"/>
<keyword evidence="2" id="KW-1185">Reference proteome</keyword>
<proteinExistence type="predicted"/>
<name>K0Q6L8_9HYPH</name>
<accession>K0Q6L8</accession>
<organism evidence="1 2">
    <name type="scientific">Rhizobium mesoamericanum STM3625</name>
    <dbReference type="NCBI Taxonomy" id="1211777"/>
    <lineage>
        <taxon>Bacteria</taxon>
        <taxon>Pseudomonadati</taxon>
        <taxon>Pseudomonadota</taxon>
        <taxon>Alphaproteobacteria</taxon>
        <taxon>Hyphomicrobiales</taxon>
        <taxon>Rhizobiaceae</taxon>
        <taxon>Rhizobium/Agrobacterium group</taxon>
        <taxon>Rhizobium</taxon>
    </lineage>
</organism>
<dbReference type="EMBL" id="CANI01000080">
    <property type="protein sequence ID" value="CCM80084.1"/>
    <property type="molecule type" value="Genomic_DNA"/>
</dbReference>